<accession>A0ACB7TYY6</accession>
<dbReference type="Proteomes" id="UP000827976">
    <property type="component" value="Chromosome 19"/>
</dbReference>
<name>A0ACB7TYY6_DIOAL</name>
<gene>
    <name evidence="1" type="ORF">IHE45_19G071800</name>
</gene>
<reference evidence="2" key="1">
    <citation type="journal article" date="2022" name="Nat. Commun.">
        <title>Chromosome evolution and the genetic basis of agronomically important traits in greater yam.</title>
        <authorList>
            <person name="Bredeson J.V."/>
            <person name="Lyons J.B."/>
            <person name="Oniyinde I.O."/>
            <person name="Okereke N.R."/>
            <person name="Kolade O."/>
            <person name="Nnabue I."/>
            <person name="Nwadili C.O."/>
            <person name="Hribova E."/>
            <person name="Parker M."/>
            <person name="Nwogha J."/>
            <person name="Shu S."/>
            <person name="Carlson J."/>
            <person name="Kariba R."/>
            <person name="Muthemba S."/>
            <person name="Knop K."/>
            <person name="Barton G.J."/>
            <person name="Sherwood A.V."/>
            <person name="Lopez-Montes A."/>
            <person name="Asiedu R."/>
            <person name="Jamnadass R."/>
            <person name="Muchugi A."/>
            <person name="Goodstein D."/>
            <person name="Egesi C.N."/>
            <person name="Featherston J."/>
            <person name="Asfaw A."/>
            <person name="Simpson G.G."/>
            <person name="Dolezel J."/>
            <person name="Hendre P.S."/>
            <person name="Van Deynze A."/>
            <person name="Kumar P.L."/>
            <person name="Obidiegwu J.E."/>
            <person name="Bhattacharjee R."/>
            <person name="Rokhsar D.S."/>
        </authorList>
    </citation>
    <scope>NUCLEOTIDE SEQUENCE [LARGE SCALE GENOMIC DNA]</scope>
    <source>
        <strain evidence="2">cv. TDa95/00328</strain>
    </source>
</reference>
<organism evidence="1 2">
    <name type="scientific">Dioscorea alata</name>
    <name type="common">Purple yam</name>
    <dbReference type="NCBI Taxonomy" id="55571"/>
    <lineage>
        <taxon>Eukaryota</taxon>
        <taxon>Viridiplantae</taxon>
        <taxon>Streptophyta</taxon>
        <taxon>Embryophyta</taxon>
        <taxon>Tracheophyta</taxon>
        <taxon>Spermatophyta</taxon>
        <taxon>Magnoliopsida</taxon>
        <taxon>Liliopsida</taxon>
        <taxon>Dioscoreales</taxon>
        <taxon>Dioscoreaceae</taxon>
        <taxon>Dioscorea</taxon>
    </lineage>
</organism>
<keyword evidence="2" id="KW-1185">Reference proteome</keyword>
<feature type="non-terminal residue" evidence="1">
    <location>
        <position position="172"/>
    </location>
</feature>
<dbReference type="EMBL" id="CM037029">
    <property type="protein sequence ID" value="KAH7653288.1"/>
    <property type="molecule type" value="Genomic_DNA"/>
</dbReference>
<evidence type="ECO:0000313" key="2">
    <source>
        <dbReference type="Proteomes" id="UP000827976"/>
    </source>
</evidence>
<protein>
    <submittedName>
        <fullName evidence="1">DNase I-like protein</fullName>
    </submittedName>
</protein>
<evidence type="ECO:0000313" key="1">
    <source>
        <dbReference type="EMBL" id="KAH7653288.1"/>
    </source>
</evidence>
<feature type="non-terminal residue" evidence="1">
    <location>
        <position position="1"/>
    </location>
</feature>
<proteinExistence type="predicted"/>
<sequence>GLSNPHTVDYILDFMKKRSSDFLCLLETKTISPRLHYFYAKLNHSWEWVVIPSNGFLGGILVHWKHSVGSVTPVVVSRWALHLVIPTKGMTWIQSTIYNSQVISDHKNLWKPLLYSPWLLNGDFNAITGPEKHWGGDFSNYSSKANLFSKFIFDNNLHDLGFSRVCFTWCNA</sequence>
<comment type="caution">
    <text evidence="1">The sequence shown here is derived from an EMBL/GenBank/DDBJ whole genome shotgun (WGS) entry which is preliminary data.</text>
</comment>